<organism evidence="2 3">
    <name type="scientific">Kluyveromyces marxianus</name>
    <name type="common">Yeast</name>
    <name type="synonym">Candida kefyr</name>
    <dbReference type="NCBI Taxonomy" id="4911"/>
    <lineage>
        <taxon>Eukaryota</taxon>
        <taxon>Fungi</taxon>
        <taxon>Dikarya</taxon>
        <taxon>Ascomycota</taxon>
        <taxon>Saccharomycotina</taxon>
        <taxon>Saccharomycetes</taxon>
        <taxon>Saccharomycetales</taxon>
        <taxon>Saccharomycetaceae</taxon>
        <taxon>Kluyveromyces</taxon>
    </lineage>
</organism>
<feature type="compositionally biased region" description="Polar residues" evidence="1">
    <location>
        <begin position="38"/>
        <end position="51"/>
    </location>
</feature>
<feature type="region of interest" description="Disordered" evidence="1">
    <location>
        <begin position="1"/>
        <end position="69"/>
    </location>
</feature>
<keyword evidence="3" id="KW-1185">Reference proteome</keyword>
<accession>A0ABX6ENX4</accession>
<evidence type="ECO:0000313" key="3">
    <source>
        <dbReference type="Proteomes" id="UP000422736"/>
    </source>
</evidence>
<protein>
    <submittedName>
        <fullName evidence="2">Protein YML119W</fullName>
    </submittedName>
</protein>
<evidence type="ECO:0000256" key="1">
    <source>
        <dbReference type="SAM" id="MobiDB-lite"/>
    </source>
</evidence>
<reference evidence="2 3" key="1">
    <citation type="submission" date="2016-03" db="EMBL/GenBank/DDBJ databases">
        <title>How can Kluyveromyces marxianus grow so fast - potential evolutionary course in Saccharomyces Complex revealed by comparative genomics.</title>
        <authorList>
            <person name="Mo W."/>
            <person name="Lu W."/>
            <person name="Yang X."/>
            <person name="Qi J."/>
            <person name="Lv H."/>
        </authorList>
    </citation>
    <scope>NUCLEOTIDE SEQUENCE [LARGE SCALE GENOMIC DNA]</scope>
    <source>
        <strain evidence="2 3">FIM1</strain>
    </source>
</reference>
<reference evidence="2 3" key="2">
    <citation type="submission" date="2019-11" db="EMBL/GenBank/DDBJ databases">
        <authorList>
            <person name="Lu H."/>
        </authorList>
    </citation>
    <scope>NUCLEOTIDE SEQUENCE [LARGE SCALE GENOMIC DNA]</scope>
    <source>
        <strain evidence="2 3">FIM1</strain>
    </source>
</reference>
<feature type="compositionally biased region" description="Polar residues" evidence="1">
    <location>
        <begin position="9"/>
        <end position="27"/>
    </location>
</feature>
<name>A0ABX6ENX4_KLUMA</name>
<dbReference type="Proteomes" id="UP000422736">
    <property type="component" value="Chromosome 1"/>
</dbReference>
<proteinExistence type="predicted"/>
<gene>
    <name evidence="2" type="ORF">FIM1_587</name>
</gene>
<sequence>MTEGRRLSNRSSIRNTTQLLSDNSNKSKGARSKFRKTPGSQSPVKQHSSSYAPLREGQNMLDNKDNSSFQKQMNRITEPPSKNINYECPKINVKVGFQNQQGSRTVYKLEAPLPNQKTITISSTITRLMRKHHDRSETLKIMNDDKYTYDTLSNLPVVLNEYISQRMYAQQTMPQKPVSRRLYNRVDQLLAQENQFLSANDSTDLSFDGKAMDKNDIFRIVDSFSVAFDDDDEDGDYEDDQYSNKMKNVLPREVTGVF</sequence>
<dbReference type="EMBL" id="CP015054">
    <property type="protein sequence ID" value="QGN13939.1"/>
    <property type="molecule type" value="Genomic_DNA"/>
</dbReference>
<evidence type="ECO:0000313" key="2">
    <source>
        <dbReference type="EMBL" id="QGN13939.1"/>
    </source>
</evidence>